<reference evidence="1 2" key="1">
    <citation type="submission" date="2017-06" db="EMBL/GenBank/DDBJ databases">
        <authorList>
            <person name="Kim H.J."/>
            <person name="Triplett B.A."/>
        </authorList>
    </citation>
    <scope>NUCLEOTIDE SEQUENCE [LARGE SCALE GENOMIC DNA]</scope>
    <source>
        <strain evidence="1 2">U15</strain>
    </source>
</reference>
<name>A0A239FVL8_9BURK</name>
<evidence type="ECO:0000313" key="2">
    <source>
        <dbReference type="Proteomes" id="UP000198284"/>
    </source>
</evidence>
<dbReference type="EMBL" id="FZOT01000004">
    <property type="protein sequence ID" value="SNS61216.1"/>
    <property type="molecule type" value="Genomic_DNA"/>
</dbReference>
<evidence type="ECO:0000313" key="1">
    <source>
        <dbReference type="EMBL" id="SNS61216.1"/>
    </source>
</evidence>
<sequence length="141" mass="14859">MHTPAEFLKPAIPFNAFVCLHADSLADCLKEVSRIGADFSFPAKTLKASAADVRTALWLLAKMAVSCALSMSRACRESSSLAPTPAASLQLANIVALGNNLIAGAKEKKLLPCGFTKFEDFAGIPGMHRPMAMLAEVPLAA</sequence>
<protein>
    <submittedName>
        <fullName evidence="1">Uncharacterized protein</fullName>
    </submittedName>
</protein>
<proteinExistence type="predicted"/>
<accession>A0A239FVL8</accession>
<dbReference type="AlphaFoldDB" id="A0A239FVL8"/>
<keyword evidence="2" id="KW-1185">Reference proteome</keyword>
<organism evidence="1 2">
    <name type="scientific">Noviherbaspirillum humi</name>
    <dbReference type="NCBI Taxonomy" id="1688639"/>
    <lineage>
        <taxon>Bacteria</taxon>
        <taxon>Pseudomonadati</taxon>
        <taxon>Pseudomonadota</taxon>
        <taxon>Betaproteobacteria</taxon>
        <taxon>Burkholderiales</taxon>
        <taxon>Oxalobacteraceae</taxon>
        <taxon>Noviherbaspirillum</taxon>
    </lineage>
</organism>
<gene>
    <name evidence="1" type="ORF">SAMN06265795_104128</name>
</gene>
<dbReference type="Proteomes" id="UP000198284">
    <property type="component" value="Unassembled WGS sequence"/>
</dbReference>